<accession>A0A0L9URC4</accession>
<dbReference type="Gramene" id="KOM45132">
    <property type="protein sequence ID" value="KOM45132"/>
    <property type="gene ID" value="LR48_Vigan06g043800"/>
</dbReference>
<protein>
    <submittedName>
        <fullName evidence="1">Uncharacterized protein</fullName>
    </submittedName>
</protein>
<dbReference type="Proteomes" id="UP000053144">
    <property type="component" value="Chromosome 6"/>
</dbReference>
<dbReference type="AlphaFoldDB" id="A0A0L9URC4"/>
<reference evidence="2" key="1">
    <citation type="journal article" date="2015" name="Proc. Natl. Acad. Sci. U.S.A.">
        <title>Genome sequencing of adzuki bean (Vigna angularis) provides insight into high starch and low fat accumulation and domestication.</title>
        <authorList>
            <person name="Yang K."/>
            <person name="Tian Z."/>
            <person name="Chen C."/>
            <person name="Luo L."/>
            <person name="Zhao B."/>
            <person name="Wang Z."/>
            <person name="Yu L."/>
            <person name="Li Y."/>
            <person name="Sun Y."/>
            <person name="Li W."/>
            <person name="Chen Y."/>
            <person name="Li Y."/>
            <person name="Zhang Y."/>
            <person name="Ai D."/>
            <person name="Zhao J."/>
            <person name="Shang C."/>
            <person name="Ma Y."/>
            <person name="Wu B."/>
            <person name="Wang M."/>
            <person name="Gao L."/>
            <person name="Sun D."/>
            <person name="Zhang P."/>
            <person name="Guo F."/>
            <person name="Wang W."/>
            <person name="Li Y."/>
            <person name="Wang J."/>
            <person name="Varshney R.K."/>
            <person name="Wang J."/>
            <person name="Ling H.Q."/>
            <person name="Wan P."/>
        </authorList>
    </citation>
    <scope>NUCLEOTIDE SEQUENCE</scope>
    <source>
        <strain evidence="2">cv. Jingnong 6</strain>
    </source>
</reference>
<sequence>MENLPGERDSLTFGDANIEMIGNQGVVELSSTGAGVGAGPSDDELAEVELGPGEHIRDLGEVGVEGNADDGKLKACARRKDDCWFFTAVTQIGAFGSYAKCTGLSGTDDGAVAAGAILD</sequence>
<name>A0A0L9URC4_PHAAN</name>
<gene>
    <name evidence="1" type="ORF">LR48_Vigan06g043800</name>
</gene>
<evidence type="ECO:0000313" key="1">
    <source>
        <dbReference type="EMBL" id="KOM45132.1"/>
    </source>
</evidence>
<evidence type="ECO:0000313" key="2">
    <source>
        <dbReference type="Proteomes" id="UP000053144"/>
    </source>
</evidence>
<proteinExistence type="predicted"/>
<organism evidence="1 2">
    <name type="scientific">Phaseolus angularis</name>
    <name type="common">Azuki bean</name>
    <name type="synonym">Vigna angularis</name>
    <dbReference type="NCBI Taxonomy" id="3914"/>
    <lineage>
        <taxon>Eukaryota</taxon>
        <taxon>Viridiplantae</taxon>
        <taxon>Streptophyta</taxon>
        <taxon>Embryophyta</taxon>
        <taxon>Tracheophyta</taxon>
        <taxon>Spermatophyta</taxon>
        <taxon>Magnoliopsida</taxon>
        <taxon>eudicotyledons</taxon>
        <taxon>Gunneridae</taxon>
        <taxon>Pentapetalae</taxon>
        <taxon>rosids</taxon>
        <taxon>fabids</taxon>
        <taxon>Fabales</taxon>
        <taxon>Fabaceae</taxon>
        <taxon>Papilionoideae</taxon>
        <taxon>50 kb inversion clade</taxon>
        <taxon>NPAAA clade</taxon>
        <taxon>indigoferoid/millettioid clade</taxon>
        <taxon>Phaseoleae</taxon>
        <taxon>Vigna</taxon>
    </lineage>
</organism>
<dbReference type="EMBL" id="CM003376">
    <property type="protein sequence ID" value="KOM45132.1"/>
    <property type="molecule type" value="Genomic_DNA"/>
</dbReference>